<evidence type="ECO:0000313" key="4">
    <source>
        <dbReference type="Proteomes" id="UP001430377"/>
    </source>
</evidence>
<dbReference type="EMBL" id="RKLR01000016">
    <property type="protein sequence ID" value="MBX0325596.1"/>
    <property type="molecule type" value="Genomic_DNA"/>
</dbReference>
<dbReference type="SUPFAM" id="SSF46785">
    <property type="entry name" value="Winged helix' DNA-binding domain"/>
    <property type="match status" value="1"/>
</dbReference>
<evidence type="ECO:0000259" key="1">
    <source>
        <dbReference type="Pfam" id="PF08350"/>
    </source>
</evidence>
<dbReference type="Gene3D" id="1.10.10.10">
    <property type="entry name" value="Winged helix-like DNA-binding domain superfamily/Winged helix DNA-binding domain"/>
    <property type="match status" value="1"/>
</dbReference>
<dbReference type="Pfam" id="PF08350">
    <property type="entry name" value="FilR1_middle"/>
    <property type="match status" value="1"/>
</dbReference>
<feature type="domain" description="HVO-A0261-like N-terminal" evidence="2">
    <location>
        <begin position="7"/>
        <end position="86"/>
    </location>
</feature>
<dbReference type="Pfam" id="PF25213">
    <property type="entry name" value="HVO_A0261_N"/>
    <property type="match status" value="1"/>
</dbReference>
<name>A0AAW4PWP0_9EURY</name>
<dbReference type="Proteomes" id="UP001430377">
    <property type="component" value="Unassembled WGS sequence"/>
</dbReference>
<dbReference type="InterPro" id="IPR013561">
    <property type="entry name" value="FilR1_middle_dom"/>
</dbReference>
<keyword evidence="4" id="KW-1185">Reference proteome</keyword>
<dbReference type="InterPro" id="IPR036390">
    <property type="entry name" value="WH_DNA-bd_sf"/>
</dbReference>
<reference evidence="3 4" key="1">
    <citation type="submission" date="2021-06" db="EMBL/GenBank/DDBJ databases">
        <title>Halomicroarcula sp. a new haloarchaeum isolated from saline soil.</title>
        <authorList>
            <person name="Duran-Viseras A."/>
            <person name="Sanchez-Porro C."/>
            <person name="Ventosa A."/>
        </authorList>
    </citation>
    <scope>NUCLEOTIDE SEQUENCE [LARGE SCALE GENOMIC DNA]</scope>
    <source>
        <strain evidence="3 4">F13</strain>
    </source>
</reference>
<feature type="domain" description="Methanogenesis regulatory protein FilR1 middle" evidence="1">
    <location>
        <begin position="124"/>
        <end position="251"/>
    </location>
</feature>
<gene>
    <name evidence="3" type="ORF">EGH21_21470</name>
</gene>
<comment type="caution">
    <text evidence="3">The sequence shown here is derived from an EMBL/GenBank/DDBJ whole genome shotgun (WGS) entry which is preliminary data.</text>
</comment>
<evidence type="ECO:0000259" key="2">
    <source>
        <dbReference type="Pfam" id="PF25213"/>
    </source>
</evidence>
<dbReference type="AlphaFoldDB" id="A0AAW4PWP0"/>
<evidence type="ECO:0000313" key="3">
    <source>
        <dbReference type="EMBL" id="MBX0325596.1"/>
    </source>
</evidence>
<dbReference type="InterPro" id="IPR057527">
    <property type="entry name" value="HVO_A0261-like_N"/>
</dbReference>
<accession>A0AAW4PWP0</accession>
<proteinExistence type="predicted"/>
<organism evidence="3 4">
    <name type="scientific">Haloarcula rubra</name>
    <dbReference type="NCBI Taxonomy" id="2487747"/>
    <lineage>
        <taxon>Archaea</taxon>
        <taxon>Methanobacteriati</taxon>
        <taxon>Methanobacteriota</taxon>
        <taxon>Stenosarchaea group</taxon>
        <taxon>Halobacteria</taxon>
        <taxon>Halobacteriales</taxon>
        <taxon>Haloarculaceae</taxon>
        <taxon>Haloarcula</taxon>
    </lineage>
</organism>
<protein>
    <submittedName>
        <fullName evidence="3">Winged helix-turn-helix domain-containing protein</fullName>
    </submittedName>
</protein>
<sequence>MTAIRPEDPDLLIDLIRRSPLLEELQQDALDRAELQDRLAVSRATCHRHTRTLDELGVIERVDSHFQLTEAGWLLTDALTTFKRDARSAVQLAPVLDAVGDAPGEIDAKAFADATVTSAERGDPYSPVARFITLVRETEALRGLDMDAIAPLYMDEIQKRIVGGMETEDITHPGAVKDSLDGYPDKCMEACASGYLTVQLYDDLPFGLAIFDDRVGIGVCEQGTRNLRVFVDTDSPAVREWAESVYEVYESEAILLEEYTQQGFREAIEA</sequence>
<dbReference type="InterPro" id="IPR036388">
    <property type="entry name" value="WH-like_DNA-bd_sf"/>
</dbReference>
<dbReference type="RefSeq" id="WP_220620460.1">
    <property type="nucleotide sequence ID" value="NZ_RKLR01000016.1"/>
</dbReference>